<dbReference type="Gene3D" id="1.25.40.10">
    <property type="entry name" value="Tetratricopeptide repeat domain"/>
    <property type="match status" value="1"/>
</dbReference>
<evidence type="ECO:0000313" key="1">
    <source>
        <dbReference type="EMBL" id="HHS62991.1"/>
    </source>
</evidence>
<dbReference type="InterPro" id="IPR011990">
    <property type="entry name" value="TPR-like_helical_dom_sf"/>
</dbReference>
<dbReference type="Pfam" id="PF14559">
    <property type="entry name" value="TPR_19"/>
    <property type="match status" value="1"/>
</dbReference>
<name>A0A7C6AFU6_UNCW3</name>
<organism evidence="1">
    <name type="scientific">candidate division WOR-3 bacterium</name>
    <dbReference type="NCBI Taxonomy" id="2052148"/>
    <lineage>
        <taxon>Bacteria</taxon>
        <taxon>Bacteria division WOR-3</taxon>
    </lineage>
</organism>
<comment type="caution">
    <text evidence="1">The sequence shown here is derived from an EMBL/GenBank/DDBJ whole genome shotgun (WGS) entry which is preliminary data.</text>
</comment>
<dbReference type="AlphaFoldDB" id="A0A7C6AFU6"/>
<reference evidence="1" key="1">
    <citation type="journal article" date="2020" name="mSystems">
        <title>Genome- and Community-Level Interaction Insights into Carbon Utilization and Element Cycling Functions of Hydrothermarchaeota in Hydrothermal Sediment.</title>
        <authorList>
            <person name="Zhou Z."/>
            <person name="Liu Y."/>
            <person name="Xu W."/>
            <person name="Pan J."/>
            <person name="Luo Z.H."/>
            <person name="Li M."/>
        </authorList>
    </citation>
    <scope>NUCLEOTIDE SEQUENCE [LARGE SCALE GENOMIC DNA]</scope>
    <source>
        <strain evidence="1">SpSt-783</strain>
    </source>
</reference>
<sequence length="244" mass="28045">MIKKIFLASAIFLVLIDAQTTDELINQAIQLYETRHLNKDNLKNSYEILSGIILKEPENLRALCEFSKVCYLMGDAQTKKDDKLKFYNKGVEYGKKAIGIDKNSVWAHFWYMVNLGRSGQTKGVLNSLGLVPDIKKEIDLVLKLDPKHTGAMDAGAMLYYELPGLMGGNLNKSIEYLNRAIEIDSNYTILYVDMAKVYIKKKDYEKARWFLNKVLMINKPTYEADYILDDRPEALKLLEQIKDK</sequence>
<protein>
    <submittedName>
        <fullName evidence="1">Uncharacterized protein</fullName>
    </submittedName>
</protein>
<accession>A0A7C6AFU6</accession>
<proteinExistence type="predicted"/>
<dbReference type="SUPFAM" id="SSF48452">
    <property type="entry name" value="TPR-like"/>
    <property type="match status" value="1"/>
</dbReference>
<dbReference type="EMBL" id="DTHJ01000110">
    <property type="protein sequence ID" value="HHS62991.1"/>
    <property type="molecule type" value="Genomic_DNA"/>
</dbReference>
<gene>
    <name evidence="1" type="ORF">ENV70_05200</name>
</gene>